<name>A0AAV7KYH2_PLEWA</name>
<comment type="caution">
    <text evidence="2">The sequence shown here is derived from an EMBL/GenBank/DDBJ whole genome shotgun (WGS) entry which is preliminary data.</text>
</comment>
<organism evidence="2 3">
    <name type="scientific">Pleurodeles waltl</name>
    <name type="common">Iberian ribbed newt</name>
    <dbReference type="NCBI Taxonomy" id="8319"/>
    <lineage>
        <taxon>Eukaryota</taxon>
        <taxon>Metazoa</taxon>
        <taxon>Chordata</taxon>
        <taxon>Craniata</taxon>
        <taxon>Vertebrata</taxon>
        <taxon>Euteleostomi</taxon>
        <taxon>Amphibia</taxon>
        <taxon>Batrachia</taxon>
        <taxon>Caudata</taxon>
        <taxon>Salamandroidea</taxon>
        <taxon>Salamandridae</taxon>
        <taxon>Pleurodelinae</taxon>
        <taxon>Pleurodeles</taxon>
    </lineage>
</organism>
<dbReference type="AlphaFoldDB" id="A0AAV7KYH2"/>
<gene>
    <name evidence="2" type="ORF">NDU88_004628</name>
</gene>
<evidence type="ECO:0000313" key="2">
    <source>
        <dbReference type="EMBL" id="KAJ1084481.1"/>
    </source>
</evidence>
<keyword evidence="3" id="KW-1185">Reference proteome</keyword>
<proteinExistence type="predicted"/>
<dbReference type="EMBL" id="JANPWB010000016">
    <property type="protein sequence ID" value="KAJ1084481.1"/>
    <property type="molecule type" value="Genomic_DNA"/>
</dbReference>
<dbReference type="Proteomes" id="UP001066276">
    <property type="component" value="Chromosome 12"/>
</dbReference>
<accession>A0AAV7KYH2</accession>
<feature type="region of interest" description="Disordered" evidence="1">
    <location>
        <begin position="124"/>
        <end position="187"/>
    </location>
</feature>
<evidence type="ECO:0000313" key="3">
    <source>
        <dbReference type="Proteomes" id="UP001066276"/>
    </source>
</evidence>
<protein>
    <submittedName>
        <fullName evidence="2">Uncharacterized protein</fullName>
    </submittedName>
</protein>
<sequence length="187" mass="20526">MCGAQLHNGSAAHRNATPKCQLRASALSRCSLLCHAPSCWWSRWREDNHCCWPESNSLNVCFDLLWLRCADARAARPGHRHQQRQPHSEVDGHASLLRQALGCKRRRRGRTALSGAIAPKCPLRAGARIQRPERGRIPRGPSLGHAADPSSSSGSWKVLHGGHSEHAGRQHGLRPGSPAKRPPPAEQ</sequence>
<reference evidence="2" key="1">
    <citation type="journal article" date="2022" name="bioRxiv">
        <title>Sequencing and chromosome-scale assembly of the giantPleurodeles waltlgenome.</title>
        <authorList>
            <person name="Brown T."/>
            <person name="Elewa A."/>
            <person name="Iarovenko S."/>
            <person name="Subramanian E."/>
            <person name="Araus A.J."/>
            <person name="Petzold A."/>
            <person name="Susuki M."/>
            <person name="Suzuki K.-i.T."/>
            <person name="Hayashi T."/>
            <person name="Toyoda A."/>
            <person name="Oliveira C."/>
            <person name="Osipova E."/>
            <person name="Leigh N.D."/>
            <person name="Simon A."/>
            <person name="Yun M.H."/>
        </authorList>
    </citation>
    <scope>NUCLEOTIDE SEQUENCE</scope>
    <source>
        <strain evidence="2">20211129_DDA</strain>
        <tissue evidence="2">Liver</tissue>
    </source>
</reference>
<evidence type="ECO:0000256" key="1">
    <source>
        <dbReference type="SAM" id="MobiDB-lite"/>
    </source>
</evidence>